<feature type="signal peptide" evidence="1">
    <location>
        <begin position="1"/>
        <end position="20"/>
    </location>
</feature>
<keyword evidence="3" id="KW-1185">Reference proteome</keyword>
<feature type="chain" id="PRO_5017479178" evidence="1">
    <location>
        <begin position="21"/>
        <end position="785"/>
    </location>
</feature>
<protein>
    <submittedName>
        <fullName evidence="2">Uncharacterized protein</fullName>
    </submittedName>
</protein>
<dbReference type="PROSITE" id="PS00430">
    <property type="entry name" value="TONB_DEPENDENT_REC_1"/>
    <property type="match status" value="1"/>
</dbReference>
<gene>
    <name evidence="2" type="ORF">DFR28_102164</name>
</gene>
<evidence type="ECO:0000313" key="3">
    <source>
        <dbReference type="Proteomes" id="UP000253083"/>
    </source>
</evidence>
<sequence>MSVFLVWGLSLFSPSGFAHAAADAKGYMPAILSLLINDETISVTPTASLNVLDANVYTVDEPYSKVFPESNESAVFCFAYSLNQSNDPSAFVLTLNGVEQDAFLLKGEGEYCIQLDASLLVGSNSVVLENQSETSGTITNVDLVTQQFDLQLPRLNRLDWDVRAVRKVLKLFAFGGQAFDSQIVAWANMLPEVAIQEMLNFDEHNSKLSPLIPGERYPEAATQFASLVEFADNYMGLESFPNLPMDYSVRNHFRLLGQNLEESFYIMSTIRGLNPFRQRIGFWETNYHLALSLDATVSTTQMAHYYDVIMEAHESGASYEQVLALAAKTSAVAVQYGHENSVFFNGICFCNDDFAREIHQLYFGIFGVSDPSYHENVTIKNTSKMLTDMSVGPANPRFVNFGTNSHHVPTLTIFNPSDVYDTQVSGASASEKIDNLMMRSIEHVESLKNLPVMIVEGLADDTLNEDKKISLRAAWQSMGSNKNFLEFIRAYATSSLLHDELQSRSLTSFERAFYKANRFNIDNIEALYSYRNGGSVGRPLDDIITDDELVDVFRPEHNVFGGQTPKEAADSVAIFANNYNRATDQSLQFRNAAYCNDCDAGDSWAKDWRKVIPSVNGTYPAGHVARWLWEHTIGDLDDYTDLEEAHLLPLLAATRYYSISDDVGHNDRFYDLAYLLCMREDRIANNQSVATINDILSDLNYCSHQGGYSTQEKEWLNRQFTTSEISNDPTIQALLDQLHQTELPLGSEEGQVSRYANERINHALSFIFATPFVFGDENISSEASQ</sequence>
<proteinExistence type="predicted"/>
<comment type="caution">
    <text evidence="2">The sequence shown here is derived from an EMBL/GenBank/DDBJ whole genome shotgun (WGS) entry which is preliminary data.</text>
</comment>
<dbReference type="InterPro" id="IPR010916">
    <property type="entry name" value="TonB_box_CS"/>
</dbReference>
<organism evidence="2 3">
    <name type="scientific">Arenicella xantha</name>
    <dbReference type="NCBI Taxonomy" id="644221"/>
    <lineage>
        <taxon>Bacteria</taxon>
        <taxon>Pseudomonadati</taxon>
        <taxon>Pseudomonadota</taxon>
        <taxon>Gammaproteobacteria</taxon>
        <taxon>Arenicellales</taxon>
        <taxon>Arenicellaceae</taxon>
        <taxon>Arenicella</taxon>
    </lineage>
</organism>
<accession>A0A395JJ52</accession>
<keyword evidence="1" id="KW-0732">Signal</keyword>
<reference evidence="2 3" key="1">
    <citation type="submission" date="2018-06" db="EMBL/GenBank/DDBJ databases">
        <title>Genomic Encyclopedia of Type Strains, Phase IV (KMG-IV): sequencing the most valuable type-strain genomes for metagenomic binning, comparative biology and taxonomic classification.</title>
        <authorList>
            <person name="Goeker M."/>
        </authorList>
    </citation>
    <scope>NUCLEOTIDE SEQUENCE [LARGE SCALE GENOMIC DNA]</scope>
    <source>
        <strain evidence="2 3">DSM 24032</strain>
    </source>
</reference>
<name>A0A395JJ52_9GAMM</name>
<dbReference type="AlphaFoldDB" id="A0A395JJ52"/>
<dbReference type="EMBL" id="QNRT01000002">
    <property type="protein sequence ID" value="RBP50752.1"/>
    <property type="molecule type" value="Genomic_DNA"/>
</dbReference>
<evidence type="ECO:0000313" key="2">
    <source>
        <dbReference type="EMBL" id="RBP50752.1"/>
    </source>
</evidence>
<dbReference type="Proteomes" id="UP000253083">
    <property type="component" value="Unassembled WGS sequence"/>
</dbReference>
<evidence type="ECO:0000256" key="1">
    <source>
        <dbReference type="SAM" id="SignalP"/>
    </source>
</evidence>
<dbReference type="InParanoid" id="A0A395JJ52"/>